<dbReference type="STRING" id="1839801.Dform_00819"/>
<name>A0A1P8F6Q3_9CHLR</name>
<protein>
    <submittedName>
        <fullName evidence="1">Uncharacterized protein</fullName>
    </submittedName>
</protein>
<organism evidence="1 2">
    <name type="scientific">Dehalogenimonas formicexedens</name>
    <dbReference type="NCBI Taxonomy" id="1839801"/>
    <lineage>
        <taxon>Bacteria</taxon>
        <taxon>Bacillati</taxon>
        <taxon>Chloroflexota</taxon>
        <taxon>Dehalococcoidia</taxon>
        <taxon>Dehalococcoidales</taxon>
        <taxon>Dehalococcoidaceae</taxon>
        <taxon>Dehalogenimonas</taxon>
    </lineage>
</organism>
<evidence type="ECO:0000313" key="2">
    <source>
        <dbReference type="Proteomes" id="UP000185934"/>
    </source>
</evidence>
<sequence length="273" mass="31265">MGTSQEEQPEPKPEPEYFLPGVKEAVELVVELSDVFAWNQLLEEAGKGEFGKKAKAYIENEELELDNLLKFKKVGVCFGDYQDTWLEELAGIAGPMIAQIWGLTESSGYALQIQIYWGDEPGELPFFFVFKKGIPEPPPDASVHTAMNENRLYLDVTDLSYKRFVRAYKTIADCRKSIGWTGKELLEGTHRHIDAEKALEMVESKIAGMKIKKIAADYQFKIYTSDNTAGSYPLARWYLKKGEGIYQKLVLLEGRIWEWYKNQMVKQQPERNS</sequence>
<proteinExistence type="predicted"/>
<dbReference type="AlphaFoldDB" id="A0A1P8F6Q3"/>
<dbReference type="EMBL" id="CP018258">
    <property type="protein sequence ID" value="APV44167.1"/>
    <property type="molecule type" value="Genomic_DNA"/>
</dbReference>
<accession>A0A1P8F6Q3</accession>
<gene>
    <name evidence="1" type="ORF">Dform_00819</name>
</gene>
<dbReference type="RefSeq" id="WP_076003898.1">
    <property type="nucleotide sequence ID" value="NZ_CP018258.1"/>
</dbReference>
<reference evidence="2" key="1">
    <citation type="submission" date="2016-11" db="EMBL/GenBank/DDBJ databases">
        <title>Dehalogenimonas formicexedens sp. nov., a chlorinated alkane respiring bacterium isolated from contaminated groundwater.</title>
        <authorList>
            <person name="Key T.A."/>
            <person name="Bowman K.S."/>
            <person name="Lee I."/>
            <person name="Chun J."/>
            <person name="Albuquerque L."/>
            <person name="da Costa M.S."/>
            <person name="Rainey F.A."/>
            <person name="Moe W.M."/>
        </authorList>
    </citation>
    <scope>NUCLEOTIDE SEQUENCE [LARGE SCALE GENOMIC DNA]</scope>
    <source>
        <strain evidence="2">NSZ-14</strain>
    </source>
</reference>
<dbReference type="KEGG" id="dfo:Dform_00819"/>
<keyword evidence="2" id="KW-1185">Reference proteome</keyword>
<dbReference type="Proteomes" id="UP000185934">
    <property type="component" value="Chromosome"/>
</dbReference>
<evidence type="ECO:0000313" key="1">
    <source>
        <dbReference type="EMBL" id="APV44167.1"/>
    </source>
</evidence>